<keyword evidence="2" id="KW-1185">Reference proteome</keyword>
<organism evidence="1 2">
    <name type="scientific">Coprinellus micaceus</name>
    <name type="common">Glistening ink-cap mushroom</name>
    <name type="synonym">Coprinus micaceus</name>
    <dbReference type="NCBI Taxonomy" id="71717"/>
    <lineage>
        <taxon>Eukaryota</taxon>
        <taxon>Fungi</taxon>
        <taxon>Dikarya</taxon>
        <taxon>Basidiomycota</taxon>
        <taxon>Agaricomycotina</taxon>
        <taxon>Agaricomycetes</taxon>
        <taxon>Agaricomycetidae</taxon>
        <taxon>Agaricales</taxon>
        <taxon>Agaricineae</taxon>
        <taxon>Psathyrellaceae</taxon>
        <taxon>Coprinellus</taxon>
    </lineage>
</organism>
<proteinExistence type="predicted"/>
<evidence type="ECO:0000313" key="1">
    <source>
        <dbReference type="EMBL" id="TEB25480.1"/>
    </source>
</evidence>
<comment type="caution">
    <text evidence="1">The sequence shown here is derived from an EMBL/GenBank/DDBJ whole genome shotgun (WGS) entry which is preliminary data.</text>
</comment>
<reference evidence="1 2" key="1">
    <citation type="journal article" date="2019" name="Nat. Ecol. Evol.">
        <title>Megaphylogeny resolves global patterns of mushroom evolution.</title>
        <authorList>
            <person name="Varga T."/>
            <person name="Krizsan K."/>
            <person name="Foldi C."/>
            <person name="Dima B."/>
            <person name="Sanchez-Garcia M."/>
            <person name="Sanchez-Ramirez S."/>
            <person name="Szollosi G.J."/>
            <person name="Szarkandi J.G."/>
            <person name="Papp V."/>
            <person name="Albert L."/>
            <person name="Andreopoulos W."/>
            <person name="Angelini C."/>
            <person name="Antonin V."/>
            <person name="Barry K.W."/>
            <person name="Bougher N.L."/>
            <person name="Buchanan P."/>
            <person name="Buyck B."/>
            <person name="Bense V."/>
            <person name="Catcheside P."/>
            <person name="Chovatia M."/>
            <person name="Cooper J."/>
            <person name="Damon W."/>
            <person name="Desjardin D."/>
            <person name="Finy P."/>
            <person name="Geml J."/>
            <person name="Haridas S."/>
            <person name="Hughes K."/>
            <person name="Justo A."/>
            <person name="Karasinski D."/>
            <person name="Kautmanova I."/>
            <person name="Kiss B."/>
            <person name="Kocsube S."/>
            <person name="Kotiranta H."/>
            <person name="LaButti K.M."/>
            <person name="Lechner B.E."/>
            <person name="Liimatainen K."/>
            <person name="Lipzen A."/>
            <person name="Lukacs Z."/>
            <person name="Mihaltcheva S."/>
            <person name="Morgado L.N."/>
            <person name="Niskanen T."/>
            <person name="Noordeloos M.E."/>
            <person name="Ohm R.A."/>
            <person name="Ortiz-Santana B."/>
            <person name="Ovrebo C."/>
            <person name="Racz N."/>
            <person name="Riley R."/>
            <person name="Savchenko A."/>
            <person name="Shiryaev A."/>
            <person name="Soop K."/>
            <person name="Spirin V."/>
            <person name="Szebenyi C."/>
            <person name="Tomsovsky M."/>
            <person name="Tulloss R.E."/>
            <person name="Uehling J."/>
            <person name="Grigoriev I.V."/>
            <person name="Vagvolgyi C."/>
            <person name="Papp T."/>
            <person name="Martin F.M."/>
            <person name="Miettinen O."/>
            <person name="Hibbett D.S."/>
            <person name="Nagy L.G."/>
        </authorList>
    </citation>
    <scope>NUCLEOTIDE SEQUENCE [LARGE SCALE GENOMIC DNA]</scope>
    <source>
        <strain evidence="1 2">FP101781</strain>
    </source>
</reference>
<dbReference type="PROSITE" id="PS51257">
    <property type="entry name" value="PROKAR_LIPOPROTEIN"/>
    <property type="match status" value="1"/>
</dbReference>
<evidence type="ECO:0000313" key="2">
    <source>
        <dbReference type="Proteomes" id="UP000298030"/>
    </source>
</evidence>
<dbReference type="EMBL" id="QPFP01000056">
    <property type="protein sequence ID" value="TEB25480.1"/>
    <property type="molecule type" value="Genomic_DNA"/>
</dbReference>
<gene>
    <name evidence="1" type="ORF">FA13DRAFT_1157329</name>
</gene>
<accession>A0A4Y7SUF0</accession>
<sequence length="171" mass="19610">MYKSQIRLSKMNTRSCRIGLLAPVFLSCSDLFPLTLIQWAESSVTWTRAFASALCLGFPAKTGRRHPAHSLPRLWGLTKFGACRQPSGLPTSPEHHSKPNRWRAAQPQCPNLALRRRSSVYNTLYLHRSAPRFCRPSNTLRCDYPSVNSQRRKVYNEKYSHRVLQGTIVRL</sequence>
<name>A0A4Y7SUF0_COPMI</name>
<protein>
    <submittedName>
        <fullName evidence="1">Uncharacterized protein</fullName>
    </submittedName>
</protein>
<dbReference type="AlphaFoldDB" id="A0A4Y7SUF0"/>
<dbReference type="Proteomes" id="UP000298030">
    <property type="component" value="Unassembled WGS sequence"/>
</dbReference>